<organism evidence="2 3">
    <name type="scientific">Tamaricihabitans halophyticus</name>
    <dbReference type="NCBI Taxonomy" id="1262583"/>
    <lineage>
        <taxon>Bacteria</taxon>
        <taxon>Bacillati</taxon>
        <taxon>Actinomycetota</taxon>
        <taxon>Actinomycetes</taxon>
        <taxon>Pseudonocardiales</taxon>
        <taxon>Pseudonocardiaceae</taxon>
        <taxon>Tamaricihabitans</taxon>
    </lineage>
</organism>
<protein>
    <submittedName>
        <fullName evidence="2">Uncharacterized protein</fullName>
    </submittedName>
</protein>
<feature type="compositionally biased region" description="Basic and acidic residues" evidence="1">
    <location>
        <begin position="16"/>
        <end position="36"/>
    </location>
</feature>
<reference evidence="2 3" key="1">
    <citation type="submission" date="2019-03" db="EMBL/GenBank/DDBJ databases">
        <title>Genomic Encyclopedia of Type Strains, Phase IV (KMG-IV): sequencing the most valuable type-strain genomes for metagenomic binning, comparative biology and taxonomic classification.</title>
        <authorList>
            <person name="Goeker M."/>
        </authorList>
    </citation>
    <scope>NUCLEOTIDE SEQUENCE [LARGE SCALE GENOMIC DNA]</scope>
    <source>
        <strain evidence="2 3">DSM 45765</strain>
    </source>
</reference>
<accession>A0A4R2QE74</accession>
<gene>
    <name evidence="2" type="ORF">EV191_11282</name>
</gene>
<dbReference type="AlphaFoldDB" id="A0A4R2QE74"/>
<evidence type="ECO:0000256" key="1">
    <source>
        <dbReference type="SAM" id="MobiDB-lite"/>
    </source>
</evidence>
<feature type="region of interest" description="Disordered" evidence="1">
    <location>
        <begin position="1"/>
        <end position="36"/>
    </location>
</feature>
<sequence length="36" mass="4050">MLYPPKGGTYPGGLPDFRENNDLIDADDRLDHPGHR</sequence>
<dbReference type="EMBL" id="SLXQ01000012">
    <property type="protein sequence ID" value="TCP47287.1"/>
    <property type="molecule type" value="Genomic_DNA"/>
</dbReference>
<comment type="caution">
    <text evidence="2">The sequence shown here is derived from an EMBL/GenBank/DDBJ whole genome shotgun (WGS) entry which is preliminary data.</text>
</comment>
<proteinExistence type="predicted"/>
<evidence type="ECO:0000313" key="2">
    <source>
        <dbReference type="EMBL" id="TCP47287.1"/>
    </source>
</evidence>
<keyword evidence="3" id="KW-1185">Reference proteome</keyword>
<evidence type="ECO:0000313" key="3">
    <source>
        <dbReference type="Proteomes" id="UP000294911"/>
    </source>
</evidence>
<dbReference type="Proteomes" id="UP000294911">
    <property type="component" value="Unassembled WGS sequence"/>
</dbReference>
<name>A0A4R2QE74_9PSEU</name>